<name>A8HC77_9RETR</name>
<evidence type="ECO:0000256" key="5">
    <source>
        <dbReference type="ARBA" id="ARBA00022561"/>
    </source>
</evidence>
<dbReference type="GO" id="GO:0019013">
    <property type="term" value="C:viral nucleocapsid"/>
    <property type="evidence" value="ECO:0007669"/>
    <property type="project" value="UniProtKB-KW"/>
</dbReference>
<evidence type="ECO:0000256" key="3">
    <source>
        <dbReference type="ARBA" id="ARBA00004328"/>
    </source>
</evidence>
<evidence type="ECO:0000256" key="17">
    <source>
        <dbReference type="SAM" id="MobiDB-lite"/>
    </source>
</evidence>
<feature type="domain" description="Gag polyprotein C-terminal" evidence="19">
    <location>
        <begin position="465"/>
        <end position="557"/>
    </location>
</feature>
<dbReference type="GeneID" id="37620046"/>
<evidence type="ECO:0000256" key="8">
    <source>
        <dbReference type="ARBA" id="ARBA00022844"/>
    </source>
</evidence>
<feature type="compositionally biased region" description="Low complexity" evidence="17">
    <location>
        <begin position="471"/>
        <end position="486"/>
    </location>
</feature>
<dbReference type="KEGG" id="vg:37620046"/>
<evidence type="ECO:0000256" key="9">
    <source>
        <dbReference type="ARBA" id="ARBA00022884"/>
    </source>
</evidence>
<keyword evidence="5" id="KW-0167">Capsid protein</keyword>
<organism evidence="20 21">
    <name type="scientific">Spider monkey simian foamy virus</name>
    <dbReference type="NCBI Taxonomy" id="2170200"/>
    <lineage>
        <taxon>Viruses</taxon>
        <taxon>Riboviria</taxon>
        <taxon>Pararnavirae</taxon>
        <taxon>Artverviricota</taxon>
        <taxon>Revtraviricetes</taxon>
        <taxon>Ortervirales</taxon>
        <taxon>Retroviridae</taxon>
        <taxon>Spumaretrovirinae</taxon>
        <taxon>Simiispumavirus</taxon>
        <taxon>Simiispumavirus atespp</taxon>
    </lineage>
</organism>
<feature type="compositionally biased region" description="Low complexity" evidence="17">
    <location>
        <begin position="495"/>
        <end position="518"/>
    </location>
</feature>
<keyword evidence="15" id="KW-1160">Virus entry into host cell</keyword>
<feature type="domain" description="Gag polyprotein N-terminal" evidence="18">
    <location>
        <begin position="10"/>
        <end position="151"/>
    </location>
</feature>
<dbReference type="RefSeq" id="YP_009508560.1">
    <property type="nucleotide sequence ID" value="NC_039027.1"/>
</dbReference>
<keyword evidence="12" id="KW-1176">Cytoplasmic inwards viral transport</keyword>
<dbReference type="Pfam" id="PF20673">
    <property type="entry name" value="Gag_spuma_C"/>
    <property type="match status" value="1"/>
</dbReference>
<keyword evidence="11" id="KW-0543">Viral nucleoprotein</keyword>
<keyword evidence="13" id="KW-0238">DNA-binding</keyword>
<feature type="compositionally biased region" description="Polar residues" evidence="17">
    <location>
        <begin position="448"/>
        <end position="465"/>
    </location>
</feature>
<protein>
    <recommendedName>
        <fullName evidence="4">Gag polyprotein</fullName>
    </recommendedName>
</protein>
<reference evidence="20 21" key="1">
    <citation type="journal article" date="2007" name="Virology">
        <title>The complete nucleotide sequence of a New World simian foamy virus.</title>
        <authorList>
            <person name="Thumer L."/>
            <person name="Rethwilm A."/>
            <person name="Holmes E.C."/>
            <person name="Bodem J."/>
        </authorList>
    </citation>
    <scope>NUCLEOTIDE SEQUENCE [LARGE SCALE GENOMIC DNA]</scope>
    <source>
        <strain evidence="20">ATCC VR-940</strain>
    </source>
</reference>
<dbReference type="GO" id="GO:0043657">
    <property type="term" value="C:host cell"/>
    <property type="evidence" value="ECO:0007669"/>
    <property type="project" value="GOC"/>
</dbReference>
<comment type="subcellular location">
    <subcellularLocation>
        <location evidence="2">Host cytoplasm</location>
    </subcellularLocation>
    <subcellularLocation>
        <location evidence="1">Host nucleus</location>
    </subcellularLocation>
    <subcellularLocation>
        <location evidence="3">Virion</location>
    </subcellularLocation>
</comment>
<evidence type="ECO:0000256" key="2">
    <source>
        <dbReference type="ARBA" id="ARBA00004192"/>
    </source>
</evidence>
<evidence type="ECO:0000313" key="20">
    <source>
        <dbReference type="EMBL" id="ABV59398.1"/>
    </source>
</evidence>
<evidence type="ECO:0000256" key="10">
    <source>
        <dbReference type="ARBA" id="ARBA00022952"/>
    </source>
</evidence>
<keyword evidence="10" id="KW-1177">Microtubular inwards viral transport</keyword>
<dbReference type="GO" id="GO:0075521">
    <property type="term" value="P:microtubule-dependent intracellular transport of viral material towards nucleus"/>
    <property type="evidence" value="ECO:0007669"/>
    <property type="project" value="UniProtKB-KW"/>
</dbReference>
<evidence type="ECO:0000259" key="19">
    <source>
        <dbReference type="Pfam" id="PF20673"/>
    </source>
</evidence>
<keyword evidence="9" id="KW-0694">RNA-binding</keyword>
<keyword evidence="21" id="KW-1185">Reference proteome</keyword>
<dbReference type="GO" id="GO:0030430">
    <property type="term" value="C:host cell cytoplasm"/>
    <property type="evidence" value="ECO:0007669"/>
    <property type="project" value="UniProtKB-SubCell"/>
</dbReference>
<evidence type="ECO:0000256" key="12">
    <source>
        <dbReference type="ARBA" id="ARBA00023120"/>
    </source>
</evidence>
<evidence type="ECO:0000256" key="6">
    <source>
        <dbReference type="ARBA" id="ARBA00022562"/>
    </source>
</evidence>
<evidence type="ECO:0000256" key="15">
    <source>
        <dbReference type="ARBA" id="ARBA00023296"/>
    </source>
</evidence>
<dbReference type="InterPro" id="IPR004957">
    <property type="entry name" value="Gag_N"/>
</dbReference>
<dbReference type="GO" id="GO:0019076">
    <property type="term" value="P:viral release from host cell"/>
    <property type="evidence" value="ECO:0007669"/>
    <property type="project" value="InterPro"/>
</dbReference>
<keyword evidence="14" id="KW-1035">Host cytoplasm</keyword>
<dbReference type="GO" id="GO:0044163">
    <property type="term" value="C:host cytoskeleton"/>
    <property type="evidence" value="ECO:0007669"/>
    <property type="project" value="InterPro"/>
</dbReference>
<evidence type="ECO:0000256" key="13">
    <source>
        <dbReference type="ARBA" id="ARBA00023125"/>
    </source>
</evidence>
<dbReference type="GO" id="GO:0042025">
    <property type="term" value="C:host cell nucleus"/>
    <property type="evidence" value="ECO:0007669"/>
    <property type="project" value="UniProtKB-SubCell"/>
</dbReference>
<evidence type="ECO:0000256" key="16">
    <source>
        <dbReference type="ARBA" id="ARBA00025354"/>
    </source>
</evidence>
<keyword evidence="6" id="KW-1048">Host nucleus</keyword>
<feature type="compositionally biased region" description="Polar residues" evidence="17">
    <location>
        <begin position="563"/>
        <end position="596"/>
    </location>
</feature>
<keyword evidence="8" id="KW-0946">Virion</keyword>
<evidence type="ECO:0000259" key="18">
    <source>
        <dbReference type="Pfam" id="PF03276"/>
    </source>
</evidence>
<proteinExistence type="predicted"/>
<dbReference type="EMBL" id="EU010385">
    <property type="protein sequence ID" value="ABV59398.1"/>
    <property type="molecule type" value="Genomic_DNA"/>
</dbReference>
<evidence type="ECO:0000313" key="21">
    <source>
        <dbReference type="Proteomes" id="UP000109780"/>
    </source>
</evidence>
<accession>A8HC77</accession>
<dbReference type="GO" id="GO:0046718">
    <property type="term" value="P:symbiont entry into host cell"/>
    <property type="evidence" value="ECO:0007669"/>
    <property type="project" value="UniProtKB-KW"/>
</dbReference>
<keyword evidence="7" id="KW-0945">Host-virus interaction</keyword>
<evidence type="ECO:0000256" key="1">
    <source>
        <dbReference type="ARBA" id="ARBA00004147"/>
    </source>
</evidence>
<dbReference type="Pfam" id="PF20672">
    <property type="entry name" value="Gag_FV_central"/>
    <property type="match status" value="1"/>
</dbReference>
<evidence type="ECO:0000256" key="7">
    <source>
        <dbReference type="ARBA" id="ARBA00022581"/>
    </source>
</evidence>
<dbReference type="GO" id="GO:0003677">
    <property type="term" value="F:DNA binding"/>
    <property type="evidence" value="ECO:0007669"/>
    <property type="project" value="UniProtKB-KW"/>
</dbReference>
<dbReference type="GO" id="GO:0003723">
    <property type="term" value="F:RNA binding"/>
    <property type="evidence" value="ECO:0007669"/>
    <property type="project" value="UniProtKB-KW"/>
</dbReference>
<evidence type="ECO:0000256" key="11">
    <source>
        <dbReference type="ARBA" id="ARBA00023086"/>
    </source>
</evidence>
<gene>
    <name evidence="20" type="primary">gag</name>
</gene>
<feature type="compositionally biased region" description="Low complexity" evidence="17">
    <location>
        <begin position="601"/>
        <end position="617"/>
    </location>
</feature>
<dbReference type="Proteomes" id="UP000109780">
    <property type="component" value="Segment"/>
</dbReference>
<comment type="function">
    <text evidence="16">Involved in capsid formation and genome binding. Shortly after infection, interaction between incoming particle-associated Gag proteins and host dynein allows centrosomal targeting of the viral genome (associated to Gag), prior to nucleus translocation and integration into host genome.</text>
</comment>
<dbReference type="InterPro" id="IPR049099">
    <property type="entry name" value="Gag_C"/>
</dbReference>
<sequence>MAQGNQPEHIDIGHLTILLRENGLPTNPPHGTEYAVRMTEGWWGDYARFTVIRVAFQDNQGNPLPRPEWEYINRDVRPLNDSIIGCTFRQAQQAFNNIDLARTPSRYGPLSNGLFLITDPEWLTFNPLSAVEIADLDDQEIRDFLAHATIVLDNVMADVVIQQREIEDLTKTNLRLRNALASSGTYQPIGMPIAQSSPAGPSASVAGPHMPAMPSVPYISAIPSAPPAPIPVAPAAAPPLGPLPSAPAPPVLPVIQPNTFGTDGNGYTAVGPVPVLPIAQIKAVIGEAPTDARQIPLWVAKHAAAIEGTFPTGSADVRCRVLNALLTSHGGMTLSPNECGTWSLAAAALYQRIYGVIPLHDLPHTMAEVARREGILVAFNMGMTFTNNSFDVVWGIIRPLLPGQASVAMLQGYLDQYQGQQQKAQAFPTLLRRTFETLGLNYLGQSIRSNQPARTSGSVAGSITQGRGRGQPRSRPPNRASNRSNNPPRPPPPRSQEQQPSPAGRGSSSSSAPPQRSGYNLRQQINRPQRLGGGPNPYRNLENRNIPRSETVPSSRRAETSETNRPNQARGGQQGSSNRNQTRSINTVRASDSQVIPSAPPAETNPAATAVTPNGPNQHSGRN</sequence>
<evidence type="ECO:0000256" key="14">
    <source>
        <dbReference type="ARBA" id="ARBA00023200"/>
    </source>
</evidence>
<evidence type="ECO:0000256" key="4">
    <source>
        <dbReference type="ARBA" id="ARBA00019628"/>
    </source>
</evidence>
<dbReference type="Pfam" id="PF03276">
    <property type="entry name" value="Gag_spuma_N"/>
    <property type="match status" value="1"/>
</dbReference>
<feature type="region of interest" description="Disordered" evidence="17">
    <location>
        <begin position="448"/>
        <end position="623"/>
    </location>
</feature>